<dbReference type="GO" id="GO:0043565">
    <property type="term" value="F:sequence-specific DNA binding"/>
    <property type="evidence" value="ECO:0007669"/>
    <property type="project" value="InterPro"/>
</dbReference>
<organism evidence="5 6">
    <name type="scientific">Streptosporangium saharense</name>
    <dbReference type="NCBI Taxonomy" id="1706840"/>
    <lineage>
        <taxon>Bacteria</taxon>
        <taxon>Bacillati</taxon>
        <taxon>Actinomycetota</taxon>
        <taxon>Actinomycetes</taxon>
        <taxon>Streptosporangiales</taxon>
        <taxon>Streptosporangiaceae</taxon>
        <taxon>Streptosporangium</taxon>
    </lineage>
</organism>
<dbReference type="AlphaFoldDB" id="A0A7W7QS57"/>
<reference evidence="5 6" key="1">
    <citation type="submission" date="2020-08" db="EMBL/GenBank/DDBJ databases">
        <title>Genomic Encyclopedia of Type Strains, Phase III (KMG-III): the genomes of soil and plant-associated and newly described type strains.</title>
        <authorList>
            <person name="Whitman W."/>
        </authorList>
    </citation>
    <scope>NUCLEOTIDE SEQUENCE [LARGE SCALE GENOMIC DNA]</scope>
    <source>
        <strain evidence="5 6">CECT 8840</strain>
    </source>
</reference>
<dbReference type="Pfam" id="PF12833">
    <property type="entry name" value="HTH_18"/>
    <property type="match status" value="1"/>
</dbReference>
<dbReference type="PROSITE" id="PS01124">
    <property type="entry name" value="HTH_ARAC_FAMILY_2"/>
    <property type="match status" value="1"/>
</dbReference>
<dbReference type="SMART" id="SM00342">
    <property type="entry name" value="HTH_ARAC"/>
    <property type="match status" value="1"/>
</dbReference>
<dbReference type="InterPro" id="IPR020449">
    <property type="entry name" value="Tscrpt_reg_AraC-type_HTH"/>
</dbReference>
<dbReference type="Pfam" id="PF14525">
    <property type="entry name" value="AraC_binding_2"/>
    <property type="match status" value="1"/>
</dbReference>
<dbReference type="Gene3D" id="1.10.10.60">
    <property type="entry name" value="Homeodomain-like"/>
    <property type="match status" value="1"/>
</dbReference>
<feature type="domain" description="HTH araC/xylS-type" evidence="4">
    <location>
        <begin position="212"/>
        <end position="313"/>
    </location>
</feature>
<sequence>MPTLVSTAGLPPREQVEFWRNVVSDAFGPLQLRAGDTGGFAGRIASRTLGPVQVSDVRAPAHVVSRAARHITTRGGRENYKFCLLLRGSGVIEQAGRRVVASAGDLVFYDLSRPMELVLDAHHLLALTVPRSAIPLPAAHVADLAGTLLASRQGPGRLTVSFLTSLAAEGDAVDGPHGQYLGEAIVNMVTSALSERLSGESPVPGAGAELLQCITDWIERNLHRPDLSPAVIAHAHHVSVRQLHRIFHAAGMTVAAHVRTRRMDRCRRELSTAHLRADRVSSIAARWGFSDAASFSRAFRRIYGCAPSDYRAALADEDVEDGGTAQRQPA</sequence>
<dbReference type="GO" id="GO:0003700">
    <property type="term" value="F:DNA-binding transcription factor activity"/>
    <property type="evidence" value="ECO:0007669"/>
    <property type="project" value="InterPro"/>
</dbReference>
<keyword evidence="3" id="KW-0804">Transcription</keyword>
<dbReference type="EMBL" id="JACHJP010000007">
    <property type="protein sequence ID" value="MBB4918772.1"/>
    <property type="molecule type" value="Genomic_DNA"/>
</dbReference>
<dbReference type="PANTHER" id="PTHR46796">
    <property type="entry name" value="HTH-TYPE TRANSCRIPTIONAL ACTIVATOR RHAS-RELATED"/>
    <property type="match status" value="1"/>
</dbReference>
<proteinExistence type="predicted"/>
<dbReference type="PRINTS" id="PR00032">
    <property type="entry name" value="HTHARAC"/>
</dbReference>
<dbReference type="InterPro" id="IPR050204">
    <property type="entry name" value="AraC_XylS_family_regulators"/>
</dbReference>
<name>A0A7W7QS57_9ACTN</name>
<accession>A0A7W7QS57</accession>
<keyword evidence="6" id="KW-1185">Reference proteome</keyword>
<evidence type="ECO:0000259" key="4">
    <source>
        <dbReference type="PROSITE" id="PS01124"/>
    </source>
</evidence>
<evidence type="ECO:0000256" key="2">
    <source>
        <dbReference type="ARBA" id="ARBA00023125"/>
    </source>
</evidence>
<dbReference type="RefSeq" id="WP_184720335.1">
    <property type="nucleotide sequence ID" value="NZ_JACHJP010000007.1"/>
</dbReference>
<dbReference type="SUPFAM" id="SSF46689">
    <property type="entry name" value="Homeodomain-like"/>
    <property type="match status" value="1"/>
</dbReference>
<gene>
    <name evidence="5" type="ORF">FHS44_005902</name>
</gene>
<comment type="caution">
    <text evidence="5">The sequence shown here is derived from an EMBL/GenBank/DDBJ whole genome shotgun (WGS) entry which is preliminary data.</text>
</comment>
<evidence type="ECO:0000313" key="5">
    <source>
        <dbReference type="EMBL" id="MBB4918772.1"/>
    </source>
</evidence>
<dbReference type="InterPro" id="IPR018060">
    <property type="entry name" value="HTH_AraC"/>
</dbReference>
<evidence type="ECO:0000256" key="3">
    <source>
        <dbReference type="ARBA" id="ARBA00023163"/>
    </source>
</evidence>
<evidence type="ECO:0000313" key="6">
    <source>
        <dbReference type="Proteomes" id="UP000552644"/>
    </source>
</evidence>
<protein>
    <submittedName>
        <fullName evidence="5">AraC-like DNA-binding protein</fullName>
    </submittedName>
</protein>
<dbReference type="PANTHER" id="PTHR46796:SF6">
    <property type="entry name" value="ARAC SUBFAMILY"/>
    <property type="match status" value="1"/>
</dbReference>
<keyword evidence="1" id="KW-0805">Transcription regulation</keyword>
<dbReference type="Proteomes" id="UP000552644">
    <property type="component" value="Unassembled WGS sequence"/>
</dbReference>
<evidence type="ECO:0000256" key="1">
    <source>
        <dbReference type="ARBA" id="ARBA00023015"/>
    </source>
</evidence>
<dbReference type="InterPro" id="IPR009057">
    <property type="entry name" value="Homeodomain-like_sf"/>
</dbReference>
<dbReference type="InterPro" id="IPR035418">
    <property type="entry name" value="AraC-bd_2"/>
</dbReference>
<keyword evidence="2 5" id="KW-0238">DNA-binding</keyword>